<sequence>MSLIEGIGDEVSHWFFLIFLSIVLYFAWRSTNVRDERIPRNLIIIESNRQRLLGRVAQNPITISILHSTSQQSTVTNDIDDINTEDESITSEDTETNAPTSLHIEEAPTLEAILDEVGELTAAGTFAQRNRDREQIEIIREMDRDDTDGIRHRRTAAQTNSTENDVATSATPSAQTSTNFVTASKSRLNHQDSTDKAANTENCTNENSENGNVFEDLPYESSVEAAAATAVATPVESIQQIESKESEFRIKLKYLNDDLKLVKGCPNEFIGDFKKRNFTDELSCQKVVRLVFNGHVLQPDTKTLKACGLFDNCVVHCLVHNPRPYSNLTASQGNNLNEQENNLQDGIITESGNASAESINAGQRLLFVGMFLICLTLVFCWYFRYKISIFRDTTPLQIFYEYVSIAFRWFMRLIRSDFIVSGIQAFLLLTPILVIVGAHYFNARRQEGGFKSNLNREYESDEVHEESVASDIEDETLEYRRILNVGPDASPQDVVRAFRQMALVLHPDKNVDLSEEDRLRREEEFKKCHSAKTALLKAILESGTQVS</sequence>
<organism evidence="4 5">
    <name type="scientific">Pseudolycoriella hygida</name>
    <dbReference type="NCBI Taxonomy" id="35572"/>
    <lineage>
        <taxon>Eukaryota</taxon>
        <taxon>Metazoa</taxon>
        <taxon>Ecdysozoa</taxon>
        <taxon>Arthropoda</taxon>
        <taxon>Hexapoda</taxon>
        <taxon>Insecta</taxon>
        <taxon>Pterygota</taxon>
        <taxon>Neoptera</taxon>
        <taxon>Endopterygota</taxon>
        <taxon>Diptera</taxon>
        <taxon>Nematocera</taxon>
        <taxon>Sciaroidea</taxon>
        <taxon>Sciaridae</taxon>
        <taxon>Pseudolycoriella</taxon>
    </lineage>
</organism>
<dbReference type="InterPro" id="IPR036869">
    <property type="entry name" value="J_dom_sf"/>
</dbReference>
<gene>
    <name evidence="4" type="primary">TMUB2</name>
    <name evidence="4" type="ORF">Bhyg_11824</name>
</gene>
<feature type="region of interest" description="Disordered" evidence="1">
    <location>
        <begin position="145"/>
        <end position="211"/>
    </location>
</feature>
<dbReference type="SMART" id="SM00271">
    <property type="entry name" value="DnaJ"/>
    <property type="match status" value="1"/>
</dbReference>
<dbReference type="CDD" id="cd06257">
    <property type="entry name" value="DnaJ"/>
    <property type="match status" value="1"/>
</dbReference>
<keyword evidence="5" id="KW-1185">Reference proteome</keyword>
<keyword evidence="2" id="KW-0472">Membrane</keyword>
<name>A0A9Q0MWE0_9DIPT</name>
<proteinExistence type="predicted"/>
<feature type="domain" description="J" evidence="3">
    <location>
        <begin position="478"/>
        <end position="545"/>
    </location>
</feature>
<dbReference type="AlphaFoldDB" id="A0A9Q0MWE0"/>
<dbReference type="OrthoDB" id="161999at2759"/>
<dbReference type="PANTHER" id="PTHR14557">
    <property type="entry name" value="PROTEIN C7ORF21"/>
    <property type="match status" value="1"/>
</dbReference>
<dbReference type="PANTHER" id="PTHR14557:SF5">
    <property type="entry name" value="UBIQUITIN-LIKE DOMAIN-CONTAINING PROTEIN"/>
    <property type="match status" value="1"/>
</dbReference>
<feature type="transmembrane region" description="Helical" evidence="2">
    <location>
        <begin position="418"/>
        <end position="441"/>
    </location>
</feature>
<feature type="transmembrane region" description="Helical" evidence="2">
    <location>
        <begin position="365"/>
        <end position="384"/>
    </location>
</feature>
<dbReference type="SUPFAM" id="SSF46565">
    <property type="entry name" value="Chaperone J-domain"/>
    <property type="match status" value="1"/>
</dbReference>
<dbReference type="Gene3D" id="3.10.20.90">
    <property type="entry name" value="Phosphatidylinositol 3-kinase Catalytic Subunit, Chain A, domain 1"/>
    <property type="match status" value="1"/>
</dbReference>
<dbReference type="EMBL" id="WJQU01000003">
    <property type="protein sequence ID" value="KAJ6639085.1"/>
    <property type="molecule type" value="Genomic_DNA"/>
</dbReference>
<dbReference type="InterPro" id="IPR029071">
    <property type="entry name" value="Ubiquitin-like_domsf"/>
</dbReference>
<keyword evidence="2" id="KW-1133">Transmembrane helix</keyword>
<protein>
    <submittedName>
        <fullName evidence="4">Transmembrane and ubiquitin-like domain-containing protein 2</fullName>
    </submittedName>
</protein>
<dbReference type="Gene3D" id="1.10.287.110">
    <property type="entry name" value="DnaJ domain"/>
    <property type="match status" value="1"/>
</dbReference>
<dbReference type="InterPro" id="IPR001623">
    <property type="entry name" value="DnaJ_domain"/>
</dbReference>
<reference evidence="4" key="1">
    <citation type="submission" date="2022-07" db="EMBL/GenBank/DDBJ databases">
        <authorList>
            <person name="Trinca V."/>
            <person name="Uliana J.V.C."/>
            <person name="Torres T.T."/>
            <person name="Ward R.J."/>
            <person name="Monesi N."/>
        </authorList>
    </citation>
    <scope>NUCLEOTIDE SEQUENCE</scope>
    <source>
        <strain evidence="4">HSMRA1968</strain>
        <tissue evidence="4">Whole embryos</tissue>
    </source>
</reference>
<comment type="caution">
    <text evidence="4">The sequence shown here is derived from an EMBL/GenBank/DDBJ whole genome shotgun (WGS) entry which is preliminary data.</text>
</comment>
<evidence type="ECO:0000313" key="4">
    <source>
        <dbReference type="EMBL" id="KAJ6639085.1"/>
    </source>
</evidence>
<evidence type="ECO:0000259" key="3">
    <source>
        <dbReference type="PROSITE" id="PS50076"/>
    </source>
</evidence>
<accession>A0A9Q0MWE0</accession>
<dbReference type="GO" id="GO:0036503">
    <property type="term" value="P:ERAD pathway"/>
    <property type="evidence" value="ECO:0007669"/>
    <property type="project" value="InterPro"/>
</dbReference>
<keyword evidence="2 4" id="KW-0812">Transmembrane</keyword>
<dbReference type="SUPFAM" id="SSF54236">
    <property type="entry name" value="Ubiquitin-like"/>
    <property type="match status" value="1"/>
</dbReference>
<evidence type="ECO:0000313" key="5">
    <source>
        <dbReference type="Proteomes" id="UP001151699"/>
    </source>
</evidence>
<dbReference type="InterPro" id="IPR040352">
    <property type="entry name" value="TMUB1/2"/>
</dbReference>
<feature type="transmembrane region" description="Helical" evidence="2">
    <location>
        <begin position="12"/>
        <end position="28"/>
    </location>
</feature>
<evidence type="ECO:0000256" key="1">
    <source>
        <dbReference type="SAM" id="MobiDB-lite"/>
    </source>
</evidence>
<dbReference type="Pfam" id="PF00226">
    <property type="entry name" value="DnaJ"/>
    <property type="match status" value="1"/>
</dbReference>
<dbReference type="CDD" id="cd17057">
    <property type="entry name" value="Ubl_TMUB1_like"/>
    <property type="match status" value="1"/>
</dbReference>
<evidence type="ECO:0000256" key="2">
    <source>
        <dbReference type="SAM" id="Phobius"/>
    </source>
</evidence>
<feature type="compositionally biased region" description="Low complexity" evidence="1">
    <location>
        <begin position="167"/>
        <end position="178"/>
    </location>
</feature>
<dbReference type="Proteomes" id="UP001151699">
    <property type="component" value="Chromosome X"/>
</dbReference>
<dbReference type="PROSITE" id="PS50076">
    <property type="entry name" value="DNAJ_2"/>
    <property type="match status" value="1"/>
</dbReference>
<feature type="compositionally biased region" description="Low complexity" evidence="1">
    <location>
        <begin position="199"/>
        <end position="211"/>
    </location>
</feature>
<feature type="compositionally biased region" description="Polar residues" evidence="1">
    <location>
        <begin position="156"/>
        <end position="166"/>
    </location>
</feature>